<organism evidence="2 3">
    <name type="scientific">Paracoccus aestuarii</name>
    <dbReference type="NCBI Taxonomy" id="453842"/>
    <lineage>
        <taxon>Bacteria</taxon>
        <taxon>Pseudomonadati</taxon>
        <taxon>Pseudomonadota</taxon>
        <taxon>Alphaproteobacteria</taxon>
        <taxon>Rhodobacterales</taxon>
        <taxon>Paracoccaceae</taxon>
        <taxon>Paracoccus</taxon>
    </lineage>
</organism>
<feature type="domain" description="HMA" evidence="1">
    <location>
        <begin position="1"/>
        <end position="63"/>
    </location>
</feature>
<dbReference type="RefSeq" id="WP_119884678.1">
    <property type="nucleotide sequence ID" value="NZ_CP067169.1"/>
</dbReference>
<dbReference type="PROSITE" id="PS50846">
    <property type="entry name" value="HMA_2"/>
    <property type="match status" value="1"/>
</dbReference>
<evidence type="ECO:0000259" key="1">
    <source>
        <dbReference type="PROSITE" id="PS50846"/>
    </source>
</evidence>
<dbReference type="EMBL" id="QZEV01000001">
    <property type="protein sequence ID" value="RJL07608.1"/>
    <property type="molecule type" value="Genomic_DNA"/>
</dbReference>
<dbReference type="InterPro" id="IPR036163">
    <property type="entry name" value="HMA_dom_sf"/>
</dbReference>
<dbReference type="AlphaFoldDB" id="A0A419A302"/>
<keyword evidence="3" id="KW-1185">Reference proteome</keyword>
<sequence>MFQFTIPGMTCGGCARRVTNAILSVDPTAHVVTDPPSRSAKVTSTAEEETLLAALGEAGYPAEQKDQPAAA</sequence>
<dbReference type="OrthoDB" id="9801832at2"/>
<dbReference type="InterPro" id="IPR006121">
    <property type="entry name" value="HMA_dom"/>
</dbReference>
<dbReference type="Pfam" id="PF00403">
    <property type="entry name" value="HMA"/>
    <property type="match status" value="1"/>
</dbReference>
<gene>
    <name evidence="2" type="ORF">D3P06_00100</name>
</gene>
<dbReference type="GO" id="GO:0046872">
    <property type="term" value="F:metal ion binding"/>
    <property type="evidence" value="ECO:0007669"/>
    <property type="project" value="InterPro"/>
</dbReference>
<dbReference type="CDD" id="cd00371">
    <property type="entry name" value="HMA"/>
    <property type="match status" value="1"/>
</dbReference>
<dbReference type="Proteomes" id="UP000285530">
    <property type="component" value="Unassembled WGS sequence"/>
</dbReference>
<proteinExistence type="predicted"/>
<name>A0A419A302_9RHOB</name>
<evidence type="ECO:0000313" key="3">
    <source>
        <dbReference type="Proteomes" id="UP000285530"/>
    </source>
</evidence>
<dbReference type="Gene3D" id="3.30.70.100">
    <property type="match status" value="1"/>
</dbReference>
<accession>A0A419A302</accession>
<dbReference type="SUPFAM" id="SSF55008">
    <property type="entry name" value="HMA, heavy metal-associated domain"/>
    <property type="match status" value="1"/>
</dbReference>
<protein>
    <submittedName>
        <fullName evidence="2">Copper chaperone</fullName>
    </submittedName>
</protein>
<evidence type="ECO:0000313" key="2">
    <source>
        <dbReference type="EMBL" id="RJL07608.1"/>
    </source>
</evidence>
<comment type="caution">
    <text evidence="2">The sequence shown here is derived from an EMBL/GenBank/DDBJ whole genome shotgun (WGS) entry which is preliminary data.</text>
</comment>
<reference evidence="2 3" key="1">
    <citation type="submission" date="2018-09" db="EMBL/GenBank/DDBJ databases">
        <title>Paracoccus onubensis nov. sp. a moderate halophilic bacterium isolated from Gruta de las Maravillas (Aracena, Spain).</title>
        <authorList>
            <person name="Jurado V."/>
            <person name="Gutierrez-Patricio S."/>
            <person name="Gonzalez-Pimentel J.L."/>
            <person name="Laiz L."/>
            <person name="Saiz-Jimenez C."/>
        </authorList>
    </citation>
    <scope>NUCLEOTIDE SEQUENCE [LARGE SCALE GENOMIC DNA]</scope>
    <source>
        <strain evidence="2 3">DSM 19484</strain>
    </source>
</reference>